<proteinExistence type="predicted"/>
<sequence>MEGGERRCRYAFNFIQETARQKGTAHAIATGSSLLSSAPVPSVGDSRVGVKCKKNTVGNNGHETLQGSAARNRYHSGEVYHARVHEGQVHLPNSIFLGTQLTVGMTLETVNGECSSFEEGNGASQKRGWKDNRGCLPPPMVL</sequence>
<dbReference type="AlphaFoldDB" id="A0ABD3MK76"/>
<gene>
    <name evidence="1" type="ORF">ACHAW5_000643</name>
</gene>
<reference evidence="1 2" key="1">
    <citation type="submission" date="2024-10" db="EMBL/GenBank/DDBJ databases">
        <title>Updated reference genomes for cyclostephanoid diatoms.</title>
        <authorList>
            <person name="Roberts W.R."/>
            <person name="Alverson A.J."/>
        </authorList>
    </citation>
    <scope>NUCLEOTIDE SEQUENCE [LARGE SCALE GENOMIC DNA]</scope>
    <source>
        <strain evidence="1 2">AJA276-08</strain>
    </source>
</reference>
<name>A0ABD3MK76_9STRA</name>
<comment type="caution">
    <text evidence="1">The sequence shown here is derived from an EMBL/GenBank/DDBJ whole genome shotgun (WGS) entry which is preliminary data.</text>
</comment>
<evidence type="ECO:0000313" key="1">
    <source>
        <dbReference type="EMBL" id="KAL3762381.1"/>
    </source>
</evidence>
<keyword evidence="2" id="KW-1185">Reference proteome</keyword>
<organism evidence="1 2">
    <name type="scientific">Stephanodiscus triporus</name>
    <dbReference type="NCBI Taxonomy" id="2934178"/>
    <lineage>
        <taxon>Eukaryota</taxon>
        <taxon>Sar</taxon>
        <taxon>Stramenopiles</taxon>
        <taxon>Ochrophyta</taxon>
        <taxon>Bacillariophyta</taxon>
        <taxon>Coscinodiscophyceae</taxon>
        <taxon>Thalassiosirophycidae</taxon>
        <taxon>Stephanodiscales</taxon>
        <taxon>Stephanodiscaceae</taxon>
        <taxon>Stephanodiscus</taxon>
    </lineage>
</organism>
<dbReference type="EMBL" id="JALLAZ020001829">
    <property type="protein sequence ID" value="KAL3762381.1"/>
    <property type="molecule type" value="Genomic_DNA"/>
</dbReference>
<accession>A0ABD3MK76</accession>
<dbReference type="Proteomes" id="UP001530315">
    <property type="component" value="Unassembled WGS sequence"/>
</dbReference>
<protein>
    <submittedName>
        <fullName evidence="1">Uncharacterized protein</fullName>
    </submittedName>
</protein>
<evidence type="ECO:0000313" key="2">
    <source>
        <dbReference type="Proteomes" id="UP001530315"/>
    </source>
</evidence>